<keyword evidence="2" id="KW-1133">Transmembrane helix</keyword>
<dbReference type="Proteomes" id="UP000003340">
    <property type="component" value="Unassembled WGS sequence"/>
</dbReference>
<dbReference type="AlphaFoldDB" id="C0EFM2"/>
<dbReference type="eggNOG" id="ENOG503334J">
    <property type="taxonomic scope" value="Bacteria"/>
</dbReference>
<dbReference type="STRING" id="537013.CLOSTMETH_02664"/>
<dbReference type="EMBL" id="ACEC01000093">
    <property type="protein sequence ID" value="EEG29651.1"/>
    <property type="molecule type" value="Genomic_DNA"/>
</dbReference>
<feature type="compositionally biased region" description="Low complexity" evidence="1">
    <location>
        <begin position="60"/>
        <end position="71"/>
    </location>
</feature>
<evidence type="ECO:0000313" key="4">
    <source>
        <dbReference type="Proteomes" id="UP000003340"/>
    </source>
</evidence>
<evidence type="ECO:0000256" key="2">
    <source>
        <dbReference type="SAM" id="Phobius"/>
    </source>
</evidence>
<evidence type="ECO:0008006" key="5">
    <source>
        <dbReference type="Google" id="ProtNLM"/>
    </source>
</evidence>
<keyword evidence="4" id="KW-1185">Reference proteome</keyword>
<evidence type="ECO:0000256" key="1">
    <source>
        <dbReference type="SAM" id="MobiDB-lite"/>
    </source>
</evidence>
<sequence>MVKIILLSILILIVLLLLLRVTLWVQIRDGEAVLSAGALWFRFPVYPPRQKKSKRKPAKNKPSVASAGQSGKKSKPAPKKQSPSEQFQMVLDFLEPLPRPVKKLIRGIRITQVKVYIRVAESDAASTAIGYGKTCAVVHSALAVLRNIFTVQVKAIKIEPDFLSEHPAHDISFQVKLHVYTAVAAVAGYLWAYFKRALAKDKAAETIQPNSHGGKV</sequence>
<keyword evidence="2" id="KW-0812">Transmembrane</keyword>
<gene>
    <name evidence="3" type="ORF">CLOSTMETH_02664</name>
</gene>
<organism evidence="3 4">
    <name type="scientific">[Clostridium] methylpentosum DSM 5476</name>
    <dbReference type="NCBI Taxonomy" id="537013"/>
    <lineage>
        <taxon>Bacteria</taxon>
        <taxon>Bacillati</taxon>
        <taxon>Bacillota</taxon>
        <taxon>Clostridia</taxon>
        <taxon>Eubacteriales</taxon>
        <taxon>Oscillospiraceae</taxon>
        <taxon>Oscillospiraceae incertae sedis</taxon>
    </lineage>
</organism>
<reference evidence="3 4" key="2">
    <citation type="submission" date="2009-02" db="EMBL/GenBank/DDBJ databases">
        <title>Draft genome sequence of Clostridium methylpentosum (DSM 5476).</title>
        <authorList>
            <person name="Sudarsanam P."/>
            <person name="Ley R."/>
            <person name="Guruge J."/>
            <person name="Turnbaugh P.J."/>
            <person name="Mahowald M."/>
            <person name="Liep D."/>
            <person name="Gordon J."/>
        </authorList>
    </citation>
    <scope>NUCLEOTIDE SEQUENCE [LARGE SCALE GENOMIC DNA]</scope>
    <source>
        <strain evidence="3 4">DSM 5476</strain>
    </source>
</reference>
<feature type="region of interest" description="Disordered" evidence="1">
    <location>
        <begin position="49"/>
        <end position="84"/>
    </location>
</feature>
<name>C0EFM2_9FIRM</name>
<keyword evidence="2" id="KW-0472">Membrane</keyword>
<dbReference type="InterPro" id="IPR021338">
    <property type="entry name" value="DUF2953"/>
</dbReference>
<dbReference type="Pfam" id="PF11167">
    <property type="entry name" value="DUF2953"/>
    <property type="match status" value="1"/>
</dbReference>
<accession>C0EFM2</accession>
<feature type="transmembrane region" description="Helical" evidence="2">
    <location>
        <begin position="177"/>
        <end position="194"/>
    </location>
</feature>
<reference evidence="3 4" key="1">
    <citation type="submission" date="2009-01" db="EMBL/GenBank/DDBJ databases">
        <authorList>
            <person name="Fulton L."/>
            <person name="Clifton S."/>
            <person name="Fulton B."/>
            <person name="Xu J."/>
            <person name="Minx P."/>
            <person name="Pepin K.H."/>
            <person name="Johnson M."/>
            <person name="Bhonagiri V."/>
            <person name="Nash W.E."/>
            <person name="Mardis E.R."/>
            <person name="Wilson R.K."/>
        </authorList>
    </citation>
    <scope>NUCLEOTIDE SEQUENCE [LARGE SCALE GENOMIC DNA]</scope>
    <source>
        <strain evidence="3 4">DSM 5476</strain>
    </source>
</reference>
<feature type="compositionally biased region" description="Basic residues" evidence="1">
    <location>
        <begin position="49"/>
        <end position="59"/>
    </location>
</feature>
<evidence type="ECO:0000313" key="3">
    <source>
        <dbReference type="EMBL" id="EEG29651.1"/>
    </source>
</evidence>
<dbReference type="HOGENOM" id="CLU_1275849_0_0_9"/>
<protein>
    <recommendedName>
        <fullName evidence="5">DUF2953 domain-containing protein</fullName>
    </recommendedName>
</protein>
<proteinExistence type="predicted"/>
<comment type="caution">
    <text evidence="3">The sequence shown here is derived from an EMBL/GenBank/DDBJ whole genome shotgun (WGS) entry which is preliminary data.</text>
</comment>